<comment type="caution">
    <text evidence="2">The sequence shown here is derived from an EMBL/GenBank/DDBJ whole genome shotgun (WGS) entry which is preliminary data.</text>
</comment>
<organism evidence="2 3">
    <name type="scientific">Paragonimus skrjabini miyazakii</name>
    <dbReference type="NCBI Taxonomy" id="59628"/>
    <lineage>
        <taxon>Eukaryota</taxon>
        <taxon>Metazoa</taxon>
        <taxon>Spiralia</taxon>
        <taxon>Lophotrochozoa</taxon>
        <taxon>Platyhelminthes</taxon>
        <taxon>Trematoda</taxon>
        <taxon>Digenea</taxon>
        <taxon>Plagiorchiida</taxon>
        <taxon>Troglotremata</taxon>
        <taxon>Troglotrematidae</taxon>
        <taxon>Paragonimus</taxon>
    </lineage>
</organism>
<dbReference type="SUPFAM" id="SSF50249">
    <property type="entry name" value="Nucleic acid-binding proteins"/>
    <property type="match status" value="1"/>
</dbReference>
<dbReference type="GO" id="GO:0070012">
    <property type="term" value="F:oligopeptidase activity"/>
    <property type="evidence" value="ECO:0007669"/>
    <property type="project" value="TreeGrafter"/>
</dbReference>
<dbReference type="AlphaFoldDB" id="A0A8S9YG95"/>
<gene>
    <name evidence="2" type="ORF">EG68_10664</name>
</gene>
<sequence length="448" mass="50532">MWSSTDFGAVSVASDYGGGYMASTAGASIAKKASTQGSNVPCTCAEILASSQEGDRFISPLGLEFSQVTVLGVIRSVVESATRVEYEVDDYTGSYLPVKMFVEDQDNAQGGQQSRPFRELSYVRVHGHVRNFQGSKHVIAFRIEDPYRWLEDPDSEETVAFVKAQNAITTEYLNRCSHTDKVKKRLKEIWNYERYSCPFQFGPYYYYWKNSGLQNQSVLYQLDSLSGTPSVFLDPNAIDADGLAAVRAYSFSEEGKYFCYGLSHSGSDWSELKFKVTETGDDLRDLLKRVKFSCIEWTHDEKGVFYCMYPEHEGKADGTETQANKNQKLMYHLLGSEQSEDVLCVERPDQPAWIIGAEVSVCGRYLLITYHDGCEPNNLFYYCDLAAVDYKITGKLDLIPIVDQFEAVYEYITNDGPVLTIRTNLNAPMYKLINIDLSNPDRVSLYAS</sequence>
<dbReference type="GO" id="GO:0004252">
    <property type="term" value="F:serine-type endopeptidase activity"/>
    <property type="evidence" value="ECO:0007669"/>
    <property type="project" value="InterPro"/>
</dbReference>
<dbReference type="OrthoDB" id="248387at2759"/>
<reference evidence="2" key="1">
    <citation type="submission" date="2019-07" db="EMBL/GenBank/DDBJ databases">
        <title>Annotation for the trematode Paragonimus miyazaki's.</title>
        <authorList>
            <person name="Choi Y.-J."/>
        </authorList>
    </citation>
    <scope>NUCLEOTIDE SEQUENCE</scope>
    <source>
        <strain evidence="2">Japan</strain>
    </source>
</reference>
<dbReference type="FunFam" id="2.130.10.120:FF:000001">
    <property type="entry name" value="Prolyl endopeptidase"/>
    <property type="match status" value="1"/>
</dbReference>
<evidence type="ECO:0000313" key="2">
    <source>
        <dbReference type="EMBL" id="KAF7244537.1"/>
    </source>
</evidence>
<dbReference type="SUPFAM" id="SSF50993">
    <property type="entry name" value="Peptidase/esterase 'gauge' domain"/>
    <property type="match status" value="1"/>
</dbReference>
<dbReference type="CDD" id="cd04478">
    <property type="entry name" value="RPA2_DBD_D"/>
    <property type="match status" value="1"/>
</dbReference>
<dbReference type="Gene3D" id="2.40.50.140">
    <property type="entry name" value="Nucleic acid-binding proteins"/>
    <property type="match status" value="1"/>
</dbReference>
<dbReference type="Gene3D" id="2.130.10.120">
    <property type="entry name" value="Prolyl oligopeptidase, N-terminal domain"/>
    <property type="match status" value="1"/>
</dbReference>
<dbReference type="GO" id="GO:0005829">
    <property type="term" value="C:cytosol"/>
    <property type="evidence" value="ECO:0007669"/>
    <property type="project" value="TreeGrafter"/>
</dbReference>
<accession>A0A8S9YG95</accession>
<dbReference type="InterPro" id="IPR023302">
    <property type="entry name" value="Pept_S9A_N"/>
</dbReference>
<dbReference type="Pfam" id="PF02897">
    <property type="entry name" value="Peptidase_S9_N"/>
    <property type="match status" value="1"/>
</dbReference>
<dbReference type="EMBL" id="JTDE01006284">
    <property type="protein sequence ID" value="KAF7244537.1"/>
    <property type="molecule type" value="Genomic_DNA"/>
</dbReference>
<protein>
    <recommendedName>
        <fullName evidence="1">Peptidase S9A N-terminal domain-containing protein</fullName>
    </recommendedName>
</protein>
<dbReference type="Proteomes" id="UP000822476">
    <property type="component" value="Unassembled WGS sequence"/>
</dbReference>
<evidence type="ECO:0000259" key="1">
    <source>
        <dbReference type="Pfam" id="PF02897"/>
    </source>
</evidence>
<evidence type="ECO:0000313" key="3">
    <source>
        <dbReference type="Proteomes" id="UP000822476"/>
    </source>
</evidence>
<keyword evidence="3" id="KW-1185">Reference proteome</keyword>
<name>A0A8S9YG95_9TREM</name>
<proteinExistence type="predicted"/>
<dbReference type="PANTHER" id="PTHR42881">
    <property type="entry name" value="PROLYL ENDOPEPTIDASE"/>
    <property type="match status" value="1"/>
</dbReference>
<feature type="domain" description="Peptidase S9A N-terminal" evidence="1">
    <location>
        <begin position="127"/>
        <end position="442"/>
    </location>
</feature>
<dbReference type="InterPro" id="IPR012340">
    <property type="entry name" value="NA-bd_OB-fold"/>
</dbReference>
<dbReference type="PANTHER" id="PTHR42881:SF2">
    <property type="entry name" value="PROLYL ENDOPEPTIDASE"/>
    <property type="match status" value="1"/>
</dbReference>
<dbReference type="InterPro" id="IPR051167">
    <property type="entry name" value="Prolyl_oligopep/macrocyclase"/>
</dbReference>